<proteinExistence type="predicted"/>
<feature type="region of interest" description="Disordered" evidence="1">
    <location>
        <begin position="606"/>
        <end position="636"/>
    </location>
</feature>
<dbReference type="CGD" id="CAL0131942">
    <property type="gene designation" value="CAGL0H09922g"/>
</dbReference>
<evidence type="ECO:0000256" key="1">
    <source>
        <dbReference type="SAM" id="MobiDB-lite"/>
    </source>
</evidence>
<reference evidence="3 4" key="1">
    <citation type="journal article" date="2004" name="Nature">
        <title>Genome evolution in yeasts.</title>
        <authorList>
            <consortium name="Genolevures"/>
            <person name="Dujon B."/>
            <person name="Sherman D."/>
            <person name="Fischer G."/>
            <person name="Durrens P."/>
            <person name="Casaregola S."/>
            <person name="Lafontaine I."/>
            <person name="de Montigny J."/>
            <person name="Marck C."/>
            <person name="Neuveglise C."/>
            <person name="Talla E."/>
            <person name="Goffard N."/>
            <person name="Frangeul L."/>
            <person name="Aigle M."/>
            <person name="Anthouard V."/>
            <person name="Babour A."/>
            <person name="Barbe V."/>
            <person name="Barnay S."/>
            <person name="Blanchin S."/>
            <person name="Beckerich J.M."/>
            <person name="Beyne E."/>
            <person name="Bleykasten C."/>
            <person name="Boisrame A."/>
            <person name="Boyer J."/>
            <person name="Cattolico L."/>
            <person name="Confanioleri F."/>
            <person name="de Daruvar A."/>
            <person name="Despons L."/>
            <person name="Fabre E."/>
            <person name="Fairhead C."/>
            <person name="Ferry-Dumazet H."/>
            <person name="Groppi A."/>
            <person name="Hantraye F."/>
            <person name="Hennequin C."/>
            <person name="Jauniaux N."/>
            <person name="Joyet P."/>
            <person name="Kachouri R."/>
            <person name="Kerrest A."/>
            <person name="Koszul R."/>
            <person name="Lemaire M."/>
            <person name="Lesur I."/>
            <person name="Ma L."/>
            <person name="Muller H."/>
            <person name="Nicaud J.M."/>
            <person name="Nikolski M."/>
            <person name="Oztas S."/>
            <person name="Ozier-Kalogeropoulos O."/>
            <person name="Pellenz S."/>
            <person name="Potier S."/>
            <person name="Richard G.F."/>
            <person name="Straub M.L."/>
            <person name="Suleau A."/>
            <person name="Swennene D."/>
            <person name="Tekaia F."/>
            <person name="Wesolowski-Louvel M."/>
            <person name="Westhof E."/>
            <person name="Wirth B."/>
            <person name="Zeniou-Meyer M."/>
            <person name="Zivanovic I."/>
            <person name="Bolotin-Fukuhara M."/>
            <person name="Thierry A."/>
            <person name="Bouchier C."/>
            <person name="Caudron B."/>
            <person name="Scarpelli C."/>
            <person name="Gaillardin C."/>
            <person name="Weissenbach J."/>
            <person name="Wincker P."/>
            <person name="Souciet J.L."/>
        </authorList>
    </citation>
    <scope>NUCLEOTIDE SEQUENCE [LARGE SCALE GENOMIC DNA]</scope>
    <source>
        <strain evidence="4">ATCC 2001 / BCRC 20586 / JCM 3761 / NBRC 0622 / NRRL Y-65 / CBS 138</strain>
    </source>
</reference>
<feature type="compositionally biased region" description="Basic and acidic residues" evidence="1">
    <location>
        <begin position="613"/>
        <end position="626"/>
    </location>
</feature>
<dbReference type="EMBL" id="CR380954">
    <property type="protein sequence ID" value="CAG60161.1"/>
    <property type="molecule type" value="Genomic_DNA"/>
</dbReference>
<organism evidence="3 4">
    <name type="scientific">Candida glabrata (strain ATCC 2001 / BCRC 20586 / JCM 3761 / NBRC 0622 / NRRL Y-65 / CBS 138)</name>
    <name type="common">Yeast</name>
    <name type="synonym">Nakaseomyces glabratus</name>
    <dbReference type="NCBI Taxonomy" id="284593"/>
    <lineage>
        <taxon>Eukaryota</taxon>
        <taxon>Fungi</taxon>
        <taxon>Dikarya</taxon>
        <taxon>Ascomycota</taxon>
        <taxon>Saccharomycotina</taxon>
        <taxon>Saccharomycetes</taxon>
        <taxon>Saccharomycetales</taxon>
        <taxon>Saccharomycetaceae</taxon>
        <taxon>Nakaseomyces</taxon>
    </lineage>
</organism>
<keyword evidence="4" id="KW-1185">Reference proteome</keyword>
<protein>
    <submittedName>
        <fullName evidence="3">Uncharacterized protein</fullName>
    </submittedName>
</protein>
<evidence type="ECO:0000313" key="2">
    <source>
        <dbReference type="CGD" id="CAL0131942"/>
    </source>
</evidence>
<gene>
    <name evidence="2 3" type="ordered locus">CAGL0H09922g</name>
</gene>
<dbReference type="VEuPathDB" id="FungiDB:CAGL0H09922g"/>
<dbReference type="HOGENOM" id="CLU_281178_0_0_1"/>
<accession>Q6FRB6</accession>
<dbReference type="Proteomes" id="UP000002428">
    <property type="component" value="Chromosome H"/>
</dbReference>
<evidence type="ECO:0000313" key="4">
    <source>
        <dbReference type="Proteomes" id="UP000002428"/>
    </source>
</evidence>
<dbReference type="AlphaFoldDB" id="Q6FRB6"/>
<sequence length="1115" mass="125075">MFSFSSKSKIDRFTEQPVSFKEKFLSKKARFKEFVKTKVFNRTPSPPLIEFSEEYLFDCYAPFDLEAQIKRDPALTILSRKVKNKCYSIRDYKRKVFNGSARTFFKDKASLWAGWSTDSEIPVSNKYTAAYPSPVNSSDDTLPVLAPIDAFSILAATKTAETDYQYLANDCYVHSNRGVENAAAISVNAKCSEVDLRNFTDSQDERFVPMQEAFEKSVSMEEQFFADISTDNIGLKPAETINATDIGSFFKDASNIDTWKSTVLKPITNVVNNNNNNNNNVIKNVTFKDSNHDLTFKSDDHIVVATHEDSLGAISIDVIAATNSIDPGVVVNHTYSDDDSIDYLTSLRRTHEENHDTTDNNSEFVIEGFQESKTKIHEIDETPADATAEEASYDRRTNNELVGNSGSLRKFGNLHTDADDTTSFLDSTISDIAADEDVFSFEEVEDQEEESTKSDSNGVRTHMLNSLPAISEDDAEGLKASSDTSEVTETCPTTQFNCNILNNKDPQNRSTDLSHSIIIANDSQYLSPCRSQNSLVIDILEEDSCAEETSFKYSDKGQETGDNCSANSCIRVNDNILNLEESENSILIIQEECQFTHVTKASQSISSHNVENSLKRQGSDIEKSDSTDGETNIKNPLLKRQRVSSEETVLDEGYYSVQAPNSNEIFSKKISEEVTIVDNLENSKFNLEKKKTGGSSYRKTNENHLNEDVCNYSEDLLGEQVVETSCEEFKNLKSRFSDVDNNESCSGVKDHCSQGSVDVGSKSVLQCGATIEESIISTNALKNESVRDLPSNFEVKNVSDLSNLDSNTNSLENSFKDQCKFGIDIVKSFIKSSKVNESNTEIDESVESLLDIEEQSDYEYFLVPTFRGELKNKISLSSFISSEKENSIRVNSKIFNKTFQCVKRPISFRNKTFYENELEAGPDYDELPEFSDFGSDIESGSISMPSKGSIRFDNKSYVCVFDKNKAVDSSNSKNEVSTISSSTGTSDCSLSLNNCSGRLFNPEKRSILKKKISDKIFQEANRMVSCDNIGIDSFLKMLDKGEDERASDMDSISTKKHMQLRNYFDNFVNKNEDMNSSIYEQFERCIEATADNIGRPIYDYDCLNGKERELIDEMI</sequence>
<dbReference type="InParanoid" id="Q6FRB6"/>
<evidence type="ECO:0000313" key="3">
    <source>
        <dbReference type="EMBL" id="CAG60161.1"/>
    </source>
</evidence>
<dbReference type="STRING" id="284593.Q6FRB6"/>
<dbReference type="KEGG" id="cgr:2888749"/>
<name>Q6FRB6_CANGA</name>